<evidence type="ECO:0000256" key="1">
    <source>
        <dbReference type="SAM" id="SignalP"/>
    </source>
</evidence>
<dbReference type="InterPro" id="IPR008969">
    <property type="entry name" value="CarboxyPept-like_regulatory"/>
</dbReference>
<keyword evidence="2" id="KW-0378">Hydrolase</keyword>
<evidence type="ECO:0000313" key="2">
    <source>
        <dbReference type="EMBL" id="OWR03423.1"/>
    </source>
</evidence>
<dbReference type="GO" id="GO:0004180">
    <property type="term" value="F:carboxypeptidase activity"/>
    <property type="evidence" value="ECO:0007669"/>
    <property type="project" value="UniProtKB-KW"/>
</dbReference>
<keyword evidence="2" id="KW-0121">Carboxypeptidase</keyword>
<gene>
    <name evidence="2" type="ORF">CDO81_13045</name>
</gene>
<dbReference type="EMBL" id="NISI01000005">
    <property type="protein sequence ID" value="OWR03423.1"/>
    <property type="molecule type" value="Genomic_DNA"/>
</dbReference>
<protein>
    <submittedName>
        <fullName evidence="2">Carboxypeptidase regulator</fullName>
    </submittedName>
</protein>
<sequence>MRTLTSRLLGSTLVALAAAAAGGAWADPLPPMHHQGSVQYLSGGIGKDEARAVQAAAPAWPAVLEFVAHDPQAKADEFLANVSVQVRDAHQHTVLATVSEGPFVLAKLAPGRYEVQATVEGRTLTRAITVPAQGSSREVFVWTGRSARPLA</sequence>
<organism evidence="2 3">
    <name type="scientific">Roseateles puraquae</name>
    <dbReference type="NCBI Taxonomy" id="431059"/>
    <lineage>
        <taxon>Bacteria</taxon>
        <taxon>Pseudomonadati</taxon>
        <taxon>Pseudomonadota</taxon>
        <taxon>Betaproteobacteria</taxon>
        <taxon>Burkholderiales</taxon>
        <taxon>Sphaerotilaceae</taxon>
        <taxon>Roseateles</taxon>
    </lineage>
</organism>
<dbReference type="Proteomes" id="UP000197446">
    <property type="component" value="Unassembled WGS sequence"/>
</dbReference>
<name>A0A254NE38_9BURK</name>
<reference evidence="2 3" key="1">
    <citation type="journal article" date="2007" name="Int. J. Syst. Evol. Microbiol.">
        <title>Description of Pelomonas aquatica sp. nov. and Pelomonas puraquae sp. nov., isolated from industrial and haemodialysis water.</title>
        <authorList>
            <person name="Gomila M."/>
            <person name="Bowien B."/>
            <person name="Falsen E."/>
            <person name="Moore E.R."/>
            <person name="Lalucat J."/>
        </authorList>
    </citation>
    <scope>NUCLEOTIDE SEQUENCE [LARGE SCALE GENOMIC DNA]</scope>
    <source>
        <strain evidence="2 3">CCUG 52769</strain>
    </source>
</reference>
<dbReference type="SUPFAM" id="SSF49464">
    <property type="entry name" value="Carboxypeptidase regulatory domain-like"/>
    <property type="match status" value="1"/>
</dbReference>
<dbReference type="RefSeq" id="WP_088483659.1">
    <property type="nucleotide sequence ID" value="NZ_NISI01000005.1"/>
</dbReference>
<feature type="chain" id="PRO_5012648632" evidence="1">
    <location>
        <begin position="27"/>
        <end position="151"/>
    </location>
</feature>
<dbReference type="OrthoDB" id="8926484at2"/>
<keyword evidence="3" id="KW-1185">Reference proteome</keyword>
<dbReference type="AlphaFoldDB" id="A0A254NE38"/>
<keyword evidence="2" id="KW-0645">Protease</keyword>
<comment type="caution">
    <text evidence="2">The sequence shown here is derived from an EMBL/GenBank/DDBJ whole genome shotgun (WGS) entry which is preliminary data.</text>
</comment>
<keyword evidence="1" id="KW-0732">Signal</keyword>
<feature type="signal peptide" evidence="1">
    <location>
        <begin position="1"/>
        <end position="26"/>
    </location>
</feature>
<dbReference type="Gene3D" id="2.60.40.1120">
    <property type="entry name" value="Carboxypeptidase-like, regulatory domain"/>
    <property type="match status" value="1"/>
</dbReference>
<evidence type="ECO:0000313" key="3">
    <source>
        <dbReference type="Proteomes" id="UP000197446"/>
    </source>
</evidence>
<accession>A0A254NE38</accession>
<proteinExistence type="predicted"/>